<dbReference type="Proteomes" id="UP000346198">
    <property type="component" value="Unassembled WGS sequence"/>
</dbReference>
<dbReference type="AlphaFoldDB" id="A0A6C2UR61"/>
<protein>
    <submittedName>
        <fullName evidence="2">Uncharacterized protein</fullName>
    </submittedName>
</protein>
<dbReference type="RefSeq" id="WP_136064448.1">
    <property type="nucleotide sequence ID" value="NZ_CAAHFH010000002.1"/>
</dbReference>
<dbReference type="EMBL" id="CAAHFH010000002">
    <property type="protein sequence ID" value="VGO22802.1"/>
    <property type="molecule type" value="Genomic_DNA"/>
</dbReference>
<proteinExistence type="predicted"/>
<dbReference type="PROSITE" id="PS51257">
    <property type="entry name" value="PROKAR_LIPOPROTEIN"/>
    <property type="match status" value="1"/>
</dbReference>
<evidence type="ECO:0000313" key="3">
    <source>
        <dbReference type="Proteomes" id="UP000346198"/>
    </source>
</evidence>
<gene>
    <name evidence="2" type="ORF">SCARR_04899</name>
</gene>
<reference evidence="2 3" key="1">
    <citation type="submission" date="2019-04" db="EMBL/GenBank/DDBJ databases">
        <authorList>
            <person name="Van Vliet M D."/>
        </authorList>
    </citation>
    <scope>NUCLEOTIDE SEQUENCE [LARGE SCALE GENOMIC DNA]</scope>
    <source>
        <strain evidence="2 3">F21</strain>
    </source>
</reference>
<evidence type="ECO:0000256" key="1">
    <source>
        <dbReference type="SAM" id="MobiDB-lite"/>
    </source>
</evidence>
<feature type="region of interest" description="Disordered" evidence="1">
    <location>
        <begin position="166"/>
        <end position="193"/>
    </location>
</feature>
<name>A0A6C2UR61_9BACT</name>
<feature type="compositionally biased region" description="Basic and acidic residues" evidence="1">
    <location>
        <begin position="182"/>
        <end position="193"/>
    </location>
</feature>
<evidence type="ECO:0000313" key="2">
    <source>
        <dbReference type="EMBL" id="VGO22802.1"/>
    </source>
</evidence>
<organism evidence="2 3">
    <name type="scientific">Pontiella sulfatireligans</name>
    <dbReference type="NCBI Taxonomy" id="2750658"/>
    <lineage>
        <taxon>Bacteria</taxon>
        <taxon>Pseudomonadati</taxon>
        <taxon>Kiritimatiellota</taxon>
        <taxon>Kiritimatiellia</taxon>
        <taxon>Kiritimatiellales</taxon>
        <taxon>Pontiellaceae</taxon>
        <taxon>Pontiella</taxon>
    </lineage>
</organism>
<keyword evidence="3" id="KW-1185">Reference proteome</keyword>
<sequence length="193" mass="21239">MIKQVACLAVLALVGCSTTRNGAYRPKSGNEKEAYARAWLDVSPDDVRKDFQSLYQTEVAWAGIIKEIEFRESEREVSVAFLVEHRNFDWKDHGGGRSYQLEAEGEGVFAVGWKVEKPTSISYLKSLADAGDMLVAYGRPVRIRKGTIQLSATAVRPISADDYSIAGAEPMAELPEEPVAEPQEKSEADAPSE</sequence>
<accession>A0A6C2UR61</accession>